<comment type="subunit">
    <text evidence="11">Component of the KEOPS complex that consists of Kae1, Bud32, Cgi121 and Pcc1; the whole complex dimerizes.</text>
</comment>
<proteinExistence type="inferred from homology"/>
<evidence type="ECO:0000256" key="8">
    <source>
        <dbReference type="ARBA" id="ARBA00022840"/>
    </source>
</evidence>
<keyword evidence="8" id="KW-0067">ATP-binding</keyword>
<evidence type="ECO:0000256" key="5">
    <source>
        <dbReference type="ARBA" id="ARBA00022694"/>
    </source>
</evidence>
<comment type="caution">
    <text evidence="13">The sequence shown here is derived from an EMBL/GenBank/DDBJ whole genome shotgun (WGS) entry which is preliminary data.</text>
</comment>
<accession>A0A0M0BMF1</accession>
<dbReference type="PATRIC" id="fig|1685127.3.peg.1685"/>
<name>A0A0M0BMF1_9ARCH</name>
<keyword evidence="7" id="KW-0418">Kinase</keyword>
<gene>
    <name evidence="13" type="ORF">AC482_06335</name>
</gene>
<comment type="similarity">
    <text evidence="1">Belongs to the protein kinase superfamily. BUD32 family.</text>
</comment>
<dbReference type="EMBL" id="LFWZ01000062">
    <property type="protein sequence ID" value="KON29505.1"/>
    <property type="molecule type" value="Genomic_DNA"/>
</dbReference>
<organism evidence="13 14">
    <name type="scientific">miscellaneous Crenarchaeota group-15 archaeon DG-45</name>
    <dbReference type="NCBI Taxonomy" id="1685127"/>
    <lineage>
        <taxon>Archaea</taxon>
        <taxon>Candidatus Bathyarchaeota</taxon>
        <taxon>MCG-15</taxon>
    </lineage>
</organism>
<dbReference type="EC" id="2.7.11.1" evidence="2"/>
<dbReference type="AlphaFoldDB" id="A0A0M0BMF1"/>
<dbReference type="InterPro" id="IPR000719">
    <property type="entry name" value="Prot_kinase_dom"/>
</dbReference>
<sequence>MRLVAKGAEADLWLDPDWNGRRVLIKRRVAKAYRHPELDREIRRFRTVHEADIIHRAKGAGVPTPVLYQVDPEGAAIVMQYVEGEMVREVVDRLDCDGRRRLFRVIGLQAGRLHGAGIVHGDMTTSNMIRAGDRVVFIDFGLGEVSREAEKRGVDLHLMRRMLTSTHFRHTEELFDAFEGGYRDALGAEADEALRRMGEIERRGRYVDREDRLDGDG</sequence>
<dbReference type="NCBIfam" id="TIGR03724">
    <property type="entry name" value="arch_bud32"/>
    <property type="match status" value="1"/>
</dbReference>
<keyword evidence="3" id="KW-0723">Serine/threonine-protein kinase</keyword>
<dbReference type="GO" id="GO:0005829">
    <property type="term" value="C:cytosol"/>
    <property type="evidence" value="ECO:0007669"/>
    <property type="project" value="TreeGrafter"/>
</dbReference>
<dbReference type="GO" id="GO:0004674">
    <property type="term" value="F:protein serine/threonine kinase activity"/>
    <property type="evidence" value="ECO:0007669"/>
    <property type="project" value="UniProtKB-KW"/>
</dbReference>
<dbReference type="NCBIfam" id="NF011463">
    <property type="entry name" value="PRK14879.1-4"/>
    <property type="match status" value="1"/>
</dbReference>
<evidence type="ECO:0000256" key="4">
    <source>
        <dbReference type="ARBA" id="ARBA00022679"/>
    </source>
</evidence>
<dbReference type="FunFam" id="3.30.200.20:FF:000201">
    <property type="entry name" value="TP53-regulating kinase isoform X1"/>
    <property type="match status" value="1"/>
</dbReference>
<dbReference type="PROSITE" id="PS50011">
    <property type="entry name" value="PROTEIN_KINASE_DOM"/>
    <property type="match status" value="1"/>
</dbReference>
<dbReference type="Proteomes" id="UP000037210">
    <property type="component" value="Unassembled WGS sequence"/>
</dbReference>
<evidence type="ECO:0000313" key="14">
    <source>
        <dbReference type="Proteomes" id="UP000037210"/>
    </source>
</evidence>
<evidence type="ECO:0000256" key="2">
    <source>
        <dbReference type="ARBA" id="ARBA00012513"/>
    </source>
</evidence>
<dbReference type="InterPro" id="IPR018934">
    <property type="entry name" value="RIO_dom"/>
</dbReference>
<dbReference type="PANTHER" id="PTHR12209:SF0">
    <property type="entry name" value="EKC_KEOPS COMPLEX SUBUNIT TP53RK"/>
    <property type="match status" value="1"/>
</dbReference>
<dbReference type="InterPro" id="IPR022495">
    <property type="entry name" value="Bud32"/>
</dbReference>
<evidence type="ECO:0000256" key="11">
    <source>
        <dbReference type="ARBA" id="ARBA00065170"/>
    </source>
</evidence>
<dbReference type="SUPFAM" id="SSF56112">
    <property type="entry name" value="Protein kinase-like (PK-like)"/>
    <property type="match status" value="1"/>
</dbReference>
<reference evidence="13 14" key="1">
    <citation type="submission" date="2015-06" db="EMBL/GenBank/DDBJ databases">
        <title>New insights into the roles of widespread benthic archaea in carbon and nitrogen cycling.</title>
        <authorList>
            <person name="Lazar C.S."/>
            <person name="Baker B.J."/>
            <person name="Seitz K.W."/>
            <person name="Hyde A.S."/>
            <person name="Dick G.J."/>
            <person name="Hinrichs K.-U."/>
            <person name="Teske A.P."/>
        </authorList>
    </citation>
    <scope>NUCLEOTIDE SEQUENCE [LARGE SCALE GENOMIC DNA]</scope>
    <source>
        <strain evidence="13">DG-45</strain>
    </source>
</reference>
<evidence type="ECO:0000256" key="6">
    <source>
        <dbReference type="ARBA" id="ARBA00022741"/>
    </source>
</evidence>
<dbReference type="GO" id="GO:0005524">
    <property type="term" value="F:ATP binding"/>
    <property type="evidence" value="ECO:0007669"/>
    <property type="project" value="UniProtKB-KW"/>
</dbReference>
<dbReference type="GO" id="GO:0008033">
    <property type="term" value="P:tRNA processing"/>
    <property type="evidence" value="ECO:0007669"/>
    <property type="project" value="UniProtKB-KW"/>
</dbReference>
<dbReference type="PANTHER" id="PTHR12209">
    <property type="entry name" value="NON-SPECIFIC SERINE/THREONINE PROTEIN KINASE"/>
    <property type="match status" value="1"/>
</dbReference>
<evidence type="ECO:0000259" key="12">
    <source>
        <dbReference type="PROSITE" id="PS50011"/>
    </source>
</evidence>
<comment type="catalytic activity">
    <reaction evidence="9">
        <text>L-threonyl-[protein] + ATP = O-phospho-L-threonyl-[protein] + ADP + H(+)</text>
        <dbReference type="Rhea" id="RHEA:46608"/>
        <dbReference type="Rhea" id="RHEA-COMP:11060"/>
        <dbReference type="Rhea" id="RHEA-COMP:11605"/>
        <dbReference type="ChEBI" id="CHEBI:15378"/>
        <dbReference type="ChEBI" id="CHEBI:30013"/>
        <dbReference type="ChEBI" id="CHEBI:30616"/>
        <dbReference type="ChEBI" id="CHEBI:61977"/>
        <dbReference type="ChEBI" id="CHEBI:456216"/>
        <dbReference type="EC" id="2.7.11.1"/>
    </reaction>
</comment>
<comment type="catalytic activity">
    <reaction evidence="10">
        <text>L-seryl-[protein] + ATP = O-phospho-L-seryl-[protein] + ADP + H(+)</text>
        <dbReference type="Rhea" id="RHEA:17989"/>
        <dbReference type="Rhea" id="RHEA-COMP:9863"/>
        <dbReference type="Rhea" id="RHEA-COMP:11604"/>
        <dbReference type="ChEBI" id="CHEBI:15378"/>
        <dbReference type="ChEBI" id="CHEBI:29999"/>
        <dbReference type="ChEBI" id="CHEBI:30616"/>
        <dbReference type="ChEBI" id="CHEBI:83421"/>
        <dbReference type="ChEBI" id="CHEBI:456216"/>
        <dbReference type="EC" id="2.7.11.1"/>
    </reaction>
</comment>
<keyword evidence="4" id="KW-0808">Transferase</keyword>
<dbReference type="Pfam" id="PF01163">
    <property type="entry name" value="RIO1"/>
    <property type="match status" value="1"/>
</dbReference>
<keyword evidence="6" id="KW-0547">Nucleotide-binding</keyword>
<dbReference type="InterPro" id="IPR011009">
    <property type="entry name" value="Kinase-like_dom_sf"/>
</dbReference>
<evidence type="ECO:0000256" key="10">
    <source>
        <dbReference type="ARBA" id="ARBA00048679"/>
    </source>
</evidence>
<evidence type="ECO:0000256" key="3">
    <source>
        <dbReference type="ARBA" id="ARBA00022527"/>
    </source>
</evidence>
<evidence type="ECO:0000256" key="1">
    <source>
        <dbReference type="ARBA" id="ARBA00010630"/>
    </source>
</evidence>
<evidence type="ECO:0000313" key="13">
    <source>
        <dbReference type="EMBL" id="KON29505.1"/>
    </source>
</evidence>
<dbReference type="Gene3D" id="3.30.200.20">
    <property type="entry name" value="Phosphorylase Kinase, domain 1"/>
    <property type="match status" value="1"/>
</dbReference>
<keyword evidence="5" id="KW-0819">tRNA processing</keyword>
<evidence type="ECO:0000256" key="9">
    <source>
        <dbReference type="ARBA" id="ARBA00047899"/>
    </source>
</evidence>
<dbReference type="NCBIfam" id="NF011462">
    <property type="entry name" value="PRK14879.1-3"/>
    <property type="match status" value="1"/>
</dbReference>
<protein>
    <recommendedName>
        <fullName evidence="2">non-specific serine/threonine protein kinase</fullName>
        <ecNumber evidence="2">2.7.11.1</ecNumber>
    </recommendedName>
</protein>
<dbReference type="Gene3D" id="1.10.510.10">
    <property type="entry name" value="Transferase(Phosphotransferase) domain 1"/>
    <property type="match status" value="1"/>
</dbReference>
<feature type="domain" description="Protein kinase" evidence="12">
    <location>
        <begin position="1"/>
        <end position="217"/>
    </location>
</feature>
<dbReference type="GO" id="GO:0000408">
    <property type="term" value="C:EKC/KEOPS complex"/>
    <property type="evidence" value="ECO:0007669"/>
    <property type="project" value="UniProtKB-ARBA"/>
</dbReference>
<evidence type="ECO:0000256" key="7">
    <source>
        <dbReference type="ARBA" id="ARBA00022777"/>
    </source>
</evidence>